<evidence type="ECO:0000259" key="1">
    <source>
        <dbReference type="Pfam" id="PF16285"/>
    </source>
</evidence>
<comment type="caution">
    <text evidence="3">The sequence shown here is derived from an EMBL/GenBank/DDBJ whole genome shotgun (WGS) entry which is preliminary data.</text>
</comment>
<evidence type="ECO:0008006" key="5">
    <source>
        <dbReference type="Google" id="ProtNLM"/>
    </source>
</evidence>
<dbReference type="Pfam" id="PF20956">
    <property type="entry name" value="DUF4931_C"/>
    <property type="match status" value="1"/>
</dbReference>
<dbReference type="RefSeq" id="WP_008859856.1">
    <property type="nucleotide sequence ID" value="NZ_JH591188.1"/>
</dbReference>
<evidence type="ECO:0000313" key="3">
    <source>
        <dbReference type="EMBL" id="EHO62770.1"/>
    </source>
</evidence>
<dbReference type="HOGENOM" id="CLU_1084626_0_0_9"/>
<dbReference type="eggNOG" id="COG1085">
    <property type="taxonomic scope" value="Bacteria"/>
</dbReference>
<dbReference type="AlphaFoldDB" id="H1D174"/>
<gene>
    <name evidence="3" type="ORF">HMPREF9453_01362</name>
</gene>
<dbReference type="InterPro" id="IPR036265">
    <property type="entry name" value="HIT-like_sf"/>
</dbReference>
<proteinExistence type="predicted"/>
<keyword evidence="4" id="KW-1185">Reference proteome</keyword>
<dbReference type="EMBL" id="ADLT01000045">
    <property type="protein sequence ID" value="EHO62770.1"/>
    <property type="molecule type" value="Genomic_DNA"/>
</dbReference>
<name>H1D174_9FIRM</name>
<dbReference type="Proteomes" id="UP000003277">
    <property type="component" value="Unassembled WGS sequence"/>
</dbReference>
<dbReference type="OrthoDB" id="1803128at2"/>
<feature type="domain" description="DUF4931" evidence="2">
    <location>
        <begin position="132"/>
        <end position="237"/>
    </location>
</feature>
<dbReference type="STRING" id="742743.HMPREF9453_01362"/>
<reference evidence="3 4" key="1">
    <citation type="submission" date="2011-11" db="EMBL/GenBank/DDBJ databases">
        <title>The Genome Sequence of Dialister succinatiphilus YIT 11850.</title>
        <authorList>
            <consortium name="The Broad Institute Genome Sequencing Platform"/>
            <person name="Earl A."/>
            <person name="Ward D."/>
            <person name="Feldgarden M."/>
            <person name="Gevers D."/>
            <person name="Morotomi M."/>
            <person name="Young S.K."/>
            <person name="Zeng Q."/>
            <person name="Gargeya S."/>
            <person name="Fitzgerald M."/>
            <person name="Haas B."/>
            <person name="Abouelleil A."/>
            <person name="Alvarado L."/>
            <person name="Arachchi H.M."/>
            <person name="Berlin A."/>
            <person name="Brown A."/>
            <person name="Chapman S.B."/>
            <person name="Dunbar C."/>
            <person name="Gearin G."/>
            <person name="Goldberg J."/>
            <person name="Griggs A."/>
            <person name="Gujja S."/>
            <person name="Heiman D."/>
            <person name="Howarth C."/>
            <person name="Lui A."/>
            <person name="MacDonald P.J.P."/>
            <person name="Montmayeur A."/>
            <person name="Murphy C."/>
            <person name="Neiman D."/>
            <person name="Pearson M."/>
            <person name="Priest M."/>
            <person name="Roberts A."/>
            <person name="Saif S."/>
            <person name="Shea T."/>
            <person name="Sisk P."/>
            <person name="Stolte C."/>
            <person name="Sykes S."/>
            <person name="Wortman J."/>
            <person name="Nusbaum C."/>
            <person name="Birren B."/>
        </authorList>
    </citation>
    <scope>NUCLEOTIDE SEQUENCE [LARGE SCALE GENOMIC DNA]</scope>
    <source>
        <strain evidence="3 4">YIT 11850</strain>
    </source>
</reference>
<dbReference type="Pfam" id="PF16285">
    <property type="entry name" value="DUF4931_N"/>
    <property type="match status" value="1"/>
</dbReference>
<protein>
    <recommendedName>
        <fullName evidence="5">Galactose-1-phosphate uridyl transferase N-terminal domain-containing protein</fullName>
    </recommendedName>
</protein>
<dbReference type="InterPro" id="IPR049285">
    <property type="entry name" value="DUF4931_C"/>
</dbReference>
<dbReference type="InterPro" id="IPR046322">
    <property type="entry name" value="DUF4931"/>
</dbReference>
<sequence length="254" mass="29385">MNTPITFNLAIGSRKPHSGTQKICPFCHPEKLTGIMEKKGDIIWLMNKFPVFEHTWPTVIVETSDHNGELSTYEPEKLHEVVSFGLSHWLKLESDKRFKSVLYFRNYGPGSGGSQRHPHSQIIGLENYDYRDNILGENFLGSLVHEDEDCYATISDYPLSCMGELNVTLKKDASPDRFADTIQTLARFVLHDFPLPCTSYNIFFYHYMKHIHAKIFPRYTASPLYMGYRITHVMDRDSKKRMMETLASPKYFGD</sequence>
<accession>H1D174</accession>
<evidence type="ECO:0000313" key="4">
    <source>
        <dbReference type="Proteomes" id="UP000003277"/>
    </source>
</evidence>
<feature type="domain" description="DUF4931" evidence="1">
    <location>
        <begin position="7"/>
        <end position="127"/>
    </location>
</feature>
<organism evidence="3 4">
    <name type="scientific">Dialister succinatiphilus YIT 11850</name>
    <dbReference type="NCBI Taxonomy" id="742743"/>
    <lineage>
        <taxon>Bacteria</taxon>
        <taxon>Bacillati</taxon>
        <taxon>Bacillota</taxon>
        <taxon>Negativicutes</taxon>
        <taxon>Veillonellales</taxon>
        <taxon>Veillonellaceae</taxon>
        <taxon>Dialister</taxon>
    </lineage>
</organism>
<dbReference type="Gene3D" id="3.30.428.10">
    <property type="entry name" value="HIT-like"/>
    <property type="match status" value="1"/>
</dbReference>
<evidence type="ECO:0000259" key="2">
    <source>
        <dbReference type="Pfam" id="PF20956"/>
    </source>
</evidence>
<dbReference type="SUPFAM" id="SSF54197">
    <property type="entry name" value="HIT-like"/>
    <property type="match status" value="2"/>
</dbReference>
<dbReference type="PATRIC" id="fig|742743.3.peg.1382"/>